<reference evidence="1" key="1">
    <citation type="journal article" date="2020" name="Nat. Commun.">
        <title>Large-scale genome sequencing of mycorrhizal fungi provides insights into the early evolution of symbiotic traits.</title>
        <authorList>
            <person name="Miyauchi S."/>
            <person name="Kiss E."/>
            <person name="Kuo A."/>
            <person name="Drula E."/>
            <person name="Kohler A."/>
            <person name="Sanchez-Garcia M."/>
            <person name="Morin E."/>
            <person name="Andreopoulos B."/>
            <person name="Barry K.W."/>
            <person name="Bonito G."/>
            <person name="Buee M."/>
            <person name="Carver A."/>
            <person name="Chen C."/>
            <person name="Cichocki N."/>
            <person name="Clum A."/>
            <person name="Culley D."/>
            <person name="Crous P.W."/>
            <person name="Fauchery L."/>
            <person name="Girlanda M."/>
            <person name="Hayes R.D."/>
            <person name="Keri Z."/>
            <person name="LaButti K."/>
            <person name="Lipzen A."/>
            <person name="Lombard V."/>
            <person name="Magnuson J."/>
            <person name="Maillard F."/>
            <person name="Murat C."/>
            <person name="Nolan M."/>
            <person name="Ohm R.A."/>
            <person name="Pangilinan J."/>
            <person name="Pereira M.F."/>
            <person name="Perotto S."/>
            <person name="Peter M."/>
            <person name="Pfister S."/>
            <person name="Riley R."/>
            <person name="Sitrit Y."/>
            <person name="Stielow J.B."/>
            <person name="Szollosi G."/>
            <person name="Zifcakova L."/>
            <person name="Stursova M."/>
            <person name="Spatafora J.W."/>
            <person name="Tedersoo L."/>
            <person name="Vaario L.M."/>
            <person name="Yamada A."/>
            <person name="Yan M."/>
            <person name="Wang P."/>
            <person name="Xu J."/>
            <person name="Bruns T."/>
            <person name="Baldrian P."/>
            <person name="Vilgalys R."/>
            <person name="Dunand C."/>
            <person name="Henrissat B."/>
            <person name="Grigoriev I.V."/>
            <person name="Hibbett D."/>
            <person name="Nagy L.G."/>
            <person name="Martin F.M."/>
        </authorList>
    </citation>
    <scope>NUCLEOTIDE SEQUENCE</scope>
    <source>
        <strain evidence="1">UH-Tt-Lm1</strain>
    </source>
</reference>
<protein>
    <submittedName>
        <fullName evidence="1">Uncharacterized protein</fullName>
    </submittedName>
</protein>
<comment type="caution">
    <text evidence="1">The sequence shown here is derived from an EMBL/GenBank/DDBJ whole genome shotgun (WGS) entry which is preliminary data.</text>
</comment>
<evidence type="ECO:0000313" key="1">
    <source>
        <dbReference type="EMBL" id="KAF9785423.1"/>
    </source>
</evidence>
<dbReference type="Proteomes" id="UP000736335">
    <property type="component" value="Unassembled WGS sequence"/>
</dbReference>
<dbReference type="EMBL" id="WIUZ02000007">
    <property type="protein sequence ID" value="KAF9785423.1"/>
    <property type="molecule type" value="Genomic_DNA"/>
</dbReference>
<dbReference type="AlphaFoldDB" id="A0A9P6HGI3"/>
<evidence type="ECO:0000313" key="2">
    <source>
        <dbReference type="Proteomes" id="UP000736335"/>
    </source>
</evidence>
<keyword evidence="2" id="KW-1185">Reference proteome</keyword>
<dbReference type="OrthoDB" id="6359816at2759"/>
<gene>
    <name evidence="1" type="ORF">BJ322DRAFT_829574</name>
</gene>
<name>A0A9P6HGI3_9AGAM</name>
<proteinExistence type="predicted"/>
<reference evidence="1" key="2">
    <citation type="submission" date="2020-11" db="EMBL/GenBank/DDBJ databases">
        <authorList>
            <consortium name="DOE Joint Genome Institute"/>
            <person name="Kuo A."/>
            <person name="Miyauchi S."/>
            <person name="Kiss E."/>
            <person name="Drula E."/>
            <person name="Kohler A."/>
            <person name="Sanchez-Garcia M."/>
            <person name="Andreopoulos B."/>
            <person name="Barry K.W."/>
            <person name="Bonito G."/>
            <person name="Buee M."/>
            <person name="Carver A."/>
            <person name="Chen C."/>
            <person name="Cichocki N."/>
            <person name="Clum A."/>
            <person name="Culley D."/>
            <person name="Crous P.W."/>
            <person name="Fauchery L."/>
            <person name="Girlanda M."/>
            <person name="Hayes R."/>
            <person name="Keri Z."/>
            <person name="Labutti K."/>
            <person name="Lipzen A."/>
            <person name="Lombard V."/>
            <person name="Magnuson J."/>
            <person name="Maillard F."/>
            <person name="Morin E."/>
            <person name="Murat C."/>
            <person name="Nolan M."/>
            <person name="Ohm R."/>
            <person name="Pangilinan J."/>
            <person name="Pereira M."/>
            <person name="Perotto S."/>
            <person name="Peter M."/>
            <person name="Riley R."/>
            <person name="Sitrit Y."/>
            <person name="Stielow B."/>
            <person name="Szollosi G."/>
            <person name="Zifcakova L."/>
            <person name="Stursova M."/>
            <person name="Spatafora J.W."/>
            <person name="Tedersoo L."/>
            <person name="Vaario L.-M."/>
            <person name="Yamada A."/>
            <person name="Yan M."/>
            <person name="Wang P."/>
            <person name="Xu J."/>
            <person name="Bruns T."/>
            <person name="Baldrian P."/>
            <person name="Vilgalys R."/>
            <person name="Henrissat B."/>
            <person name="Grigoriev I.V."/>
            <person name="Hibbett D."/>
            <person name="Nagy L.G."/>
            <person name="Martin F.M."/>
        </authorList>
    </citation>
    <scope>NUCLEOTIDE SEQUENCE</scope>
    <source>
        <strain evidence="1">UH-Tt-Lm1</strain>
    </source>
</reference>
<organism evidence="1 2">
    <name type="scientific">Thelephora terrestris</name>
    <dbReference type="NCBI Taxonomy" id="56493"/>
    <lineage>
        <taxon>Eukaryota</taxon>
        <taxon>Fungi</taxon>
        <taxon>Dikarya</taxon>
        <taxon>Basidiomycota</taxon>
        <taxon>Agaricomycotina</taxon>
        <taxon>Agaricomycetes</taxon>
        <taxon>Thelephorales</taxon>
        <taxon>Thelephoraceae</taxon>
        <taxon>Thelephora</taxon>
    </lineage>
</organism>
<sequence length="225" mass="25507">MCTLLSHLRPKRNDRFPSWRSLFFYRCTDEISFAPLKSQGVDSRLNYIREKAVAAAPPPCSPKSIYVLANLLEIFSLREEAFANIKTKTTLDNVVGEVFSWVAAGQKQIMRMQCDLLVADLKNPKTMALVKKNLEHISEGSSSHCAGAVDLMLQKAFESKKQSKGVKLRCAYRHCWLRENPVSYSSVGSRTLCLHCEDEYMECVGCGRRRDGDYSSCQGCRKMFI</sequence>
<accession>A0A9P6HGI3</accession>